<evidence type="ECO:0000256" key="1">
    <source>
        <dbReference type="ARBA" id="ARBA00022839"/>
    </source>
</evidence>
<dbReference type="SMART" id="SM00849">
    <property type="entry name" value="Lactamase_B"/>
    <property type="match status" value="1"/>
</dbReference>
<evidence type="ECO:0000313" key="5">
    <source>
        <dbReference type="Proteomes" id="UP000308891"/>
    </source>
</evidence>
<dbReference type="Pfam" id="PF07521">
    <property type="entry name" value="RMMBL"/>
    <property type="match status" value="1"/>
</dbReference>
<name>A0A4T0UNI6_9NEIS</name>
<keyword evidence="5" id="KW-1185">Reference proteome</keyword>
<organism evidence="4 5">
    <name type="scientific">Crenobacter intestini</name>
    <dbReference type="NCBI Taxonomy" id="2563443"/>
    <lineage>
        <taxon>Bacteria</taxon>
        <taxon>Pseudomonadati</taxon>
        <taxon>Pseudomonadota</taxon>
        <taxon>Betaproteobacteria</taxon>
        <taxon>Neisseriales</taxon>
        <taxon>Neisseriaceae</taxon>
        <taxon>Crenobacter</taxon>
    </lineage>
</organism>
<dbReference type="GO" id="GO:0003723">
    <property type="term" value="F:RNA binding"/>
    <property type="evidence" value="ECO:0007669"/>
    <property type="project" value="UniProtKB-KW"/>
</dbReference>
<keyword evidence="1" id="KW-0269">Exonuclease</keyword>
<evidence type="ECO:0000259" key="3">
    <source>
        <dbReference type="SMART" id="SM00849"/>
    </source>
</evidence>
<evidence type="ECO:0000313" key="4">
    <source>
        <dbReference type="EMBL" id="TIC80300.1"/>
    </source>
</evidence>
<dbReference type="SUPFAM" id="SSF56281">
    <property type="entry name" value="Metallo-hydrolase/oxidoreductase"/>
    <property type="match status" value="1"/>
</dbReference>
<evidence type="ECO:0000256" key="2">
    <source>
        <dbReference type="ARBA" id="ARBA00022884"/>
    </source>
</evidence>
<dbReference type="InterPro" id="IPR042173">
    <property type="entry name" value="RNase_J_2"/>
</dbReference>
<dbReference type="InterPro" id="IPR001279">
    <property type="entry name" value="Metallo-B-lactamas"/>
</dbReference>
<dbReference type="InterPro" id="IPR011108">
    <property type="entry name" value="RMMBL"/>
</dbReference>
<dbReference type="Pfam" id="PF12706">
    <property type="entry name" value="Lactamase_B_2"/>
    <property type="match status" value="1"/>
</dbReference>
<dbReference type="Proteomes" id="UP000308891">
    <property type="component" value="Unassembled WGS sequence"/>
</dbReference>
<reference evidence="4 5" key="1">
    <citation type="submission" date="2019-04" db="EMBL/GenBank/DDBJ databases">
        <title>Crenobacter sp. nov.</title>
        <authorList>
            <person name="Shi S."/>
        </authorList>
    </citation>
    <scope>NUCLEOTIDE SEQUENCE [LARGE SCALE GENOMIC DNA]</scope>
    <source>
        <strain evidence="4 5">GY 70310</strain>
    </source>
</reference>
<gene>
    <name evidence="4" type="ORF">E5K04_12395</name>
</gene>
<comment type="caution">
    <text evidence="4">The sequence shown here is derived from an EMBL/GenBank/DDBJ whole genome shotgun (WGS) entry which is preliminary data.</text>
</comment>
<accession>A0A4T0UNI6</accession>
<sequence>MKVRIHRGCQQIGGTCVELQYQDCRIVLDFGLPLDGDAADGALLPALVEGPLAAVLVSHPHLDHYGLLHHLPADTPVAMGAAARRIIEAAAPFTGQPLPPLAGPTLAHRQALQIGPFRVTPYLVDHSAYDAYAFLVEAGGKRLFYSGDFRAHGRKSGLFEAMLSQPPQDIDVLLMEGSSLSRPEGQEGFPTETDLENELASLCREAPGLVMVHASAQNIDRIVSLYRACKRSGRTLVIDLYTAAVLAATGNANIPQSFWPQVALYTPERQRKQIVRLQAFELLQKHSARRIYPEQLKAIAANAVLLFRPMHMQDLDAADCLQDASFVFSQWAGYLQQDGYRAMQDWLAARGIGIRHLHTSGHASTADLRRFAAALNPRQLVPIHSFAPDEYPKQFANVVPRQDGEWWTVAA</sequence>
<dbReference type="AlphaFoldDB" id="A0A4T0UNI6"/>
<dbReference type="RefSeq" id="WP_136554558.1">
    <property type="nucleotide sequence ID" value="NZ_STGJ01000014.1"/>
</dbReference>
<dbReference type="InterPro" id="IPR036866">
    <property type="entry name" value="RibonucZ/Hydroxyglut_hydro"/>
</dbReference>
<keyword evidence="2" id="KW-0694">RNA-binding</keyword>
<protein>
    <submittedName>
        <fullName evidence="4">MBL fold metallo-hydrolase</fullName>
    </submittedName>
</protein>
<dbReference type="PANTHER" id="PTHR43694">
    <property type="entry name" value="RIBONUCLEASE J"/>
    <property type="match status" value="1"/>
</dbReference>
<dbReference type="PANTHER" id="PTHR43694:SF1">
    <property type="entry name" value="RIBONUCLEASE J"/>
    <property type="match status" value="1"/>
</dbReference>
<dbReference type="Gene3D" id="3.40.50.10710">
    <property type="entry name" value="Metallo-hydrolase/oxidoreductase"/>
    <property type="match status" value="1"/>
</dbReference>
<dbReference type="GO" id="GO:0004527">
    <property type="term" value="F:exonuclease activity"/>
    <property type="evidence" value="ECO:0007669"/>
    <property type="project" value="UniProtKB-KW"/>
</dbReference>
<dbReference type="CDD" id="cd07732">
    <property type="entry name" value="metallo-hydrolase-like_MBL-fold"/>
    <property type="match status" value="1"/>
</dbReference>
<dbReference type="EMBL" id="STGJ01000014">
    <property type="protein sequence ID" value="TIC80300.1"/>
    <property type="molecule type" value="Genomic_DNA"/>
</dbReference>
<dbReference type="OrthoDB" id="9803916at2"/>
<proteinExistence type="predicted"/>
<feature type="domain" description="Metallo-beta-lactamase" evidence="3">
    <location>
        <begin position="13"/>
        <end position="192"/>
    </location>
</feature>
<dbReference type="Gene3D" id="3.60.15.10">
    <property type="entry name" value="Ribonuclease Z/Hydroxyacylglutathione hydrolase-like"/>
    <property type="match status" value="1"/>
</dbReference>
<keyword evidence="4" id="KW-0378">Hydrolase</keyword>
<keyword evidence="1" id="KW-0540">Nuclease</keyword>